<gene>
    <name evidence="2" type="ORF">CEW83_05650</name>
</gene>
<dbReference type="InterPro" id="IPR008912">
    <property type="entry name" value="Uncharacterised_CoxE"/>
</dbReference>
<dbReference type="EMBL" id="CP022187">
    <property type="protein sequence ID" value="AWI74763.1"/>
    <property type="molecule type" value="Genomic_DNA"/>
</dbReference>
<protein>
    <recommendedName>
        <fullName evidence="4">VWA containing CoxE family protein</fullName>
    </recommendedName>
</protein>
<organism evidence="2 3">
    <name type="scientific">Parazoarcus communis</name>
    <dbReference type="NCBI Taxonomy" id="41977"/>
    <lineage>
        <taxon>Bacteria</taxon>
        <taxon>Pseudomonadati</taxon>
        <taxon>Pseudomonadota</taxon>
        <taxon>Betaproteobacteria</taxon>
        <taxon>Rhodocyclales</taxon>
        <taxon>Zoogloeaceae</taxon>
        <taxon>Parazoarcus</taxon>
    </lineage>
</organism>
<feature type="compositionally biased region" description="Low complexity" evidence="1">
    <location>
        <begin position="109"/>
        <end position="128"/>
    </location>
</feature>
<name>A0A2U8GNL0_9RHOO</name>
<dbReference type="AlphaFoldDB" id="A0A2U8GNL0"/>
<evidence type="ECO:0000313" key="3">
    <source>
        <dbReference type="Proteomes" id="UP000244930"/>
    </source>
</evidence>
<accession>A0A2U8GNL0</accession>
<feature type="region of interest" description="Disordered" evidence="1">
    <location>
        <begin position="96"/>
        <end position="130"/>
    </location>
</feature>
<dbReference type="Pfam" id="PF05762">
    <property type="entry name" value="VWA_CoxE"/>
    <property type="match status" value="1"/>
</dbReference>
<evidence type="ECO:0000313" key="2">
    <source>
        <dbReference type="EMBL" id="AWI74763.1"/>
    </source>
</evidence>
<dbReference type="Proteomes" id="UP000244930">
    <property type="component" value="Chromosome"/>
</dbReference>
<dbReference type="PANTHER" id="PTHR39338:SF7">
    <property type="entry name" value="BLL6692 PROTEIN"/>
    <property type="match status" value="1"/>
</dbReference>
<dbReference type="PANTHER" id="PTHR39338">
    <property type="entry name" value="BLL5662 PROTEIN-RELATED"/>
    <property type="match status" value="1"/>
</dbReference>
<reference evidence="2 3" key="1">
    <citation type="submission" date="2017-06" db="EMBL/GenBank/DDBJ databases">
        <title>Azoarcus.</title>
        <authorList>
            <person name="Woo J.-H."/>
            <person name="Kim H.-S."/>
        </authorList>
    </citation>
    <scope>NUCLEOTIDE SEQUENCE [LARGE SCALE GENOMIC DNA]</scope>
    <source>
        <strain evidence="2 3">TSPY31</strain>
    </source>
</reference>
<evidence type="ECO:0000256" key="1">
    <source>
        <dbReference type="SAM" id="MobiDB-lite"/>
    </source>
</evidence>
<sequence length="378" mass="41564">MRDTPPLPPLLHGLFRELVARGVPVGVRDYLDGVRALRAGFGHGDRQSLRKLALALWARDEEERRLIDRWFLALPPAPSAITGALDAFLIEHEPSPAERAPAPTPPGSTPAAAAGPAPATAAPDTAGPVQDEAAPRVRLAFAGPTDSGGLPVPRMDGEPLLGEDYVLHPHAIINARDLAVLWRRFRRTVRTGPRTELDLDATLRERCHKGLIRQPVLRARRRNNVRLLVLADASASMDPWLPFLATLNDALRLGRFARAEIRYFSNLPRRQLFRTRELTAPEPRDAVLARHAGAALLIVSDAGSARGYLNRRRAMQTQDFLDTAARHFSASVWLNPMPRARWANTTAALIAGARTPMLPLDADHLLRAIDILRGNKQA</sequence>
<evidence type="ECO:0008006" key="4">
    <source>
        <dbReference type="Google" id="ProtNLM"/>
    </source>
</evidence>
<keyword evidence="3" id="KW-1185">Reference proteome</keyword>
<dbReference type="RefSeq" id="WP_108948471.1">
    <property type="nucleotide sequence ID" value="NZ_CP022187.1"/>
</dbReference>
<proteinExistence type="predicted"/>
<dbReference type="KEGG" id="acom:CEW83_05650"/>